<dbReference type="InterPro" id="IPR036938">
    <property type="entry name" value="PAP2/HPO_sf"/>
</dbReference>
<evidence type="ECO:0000256" key="6">
    <source>
        <dbReference type="SAM" id="MobiDB-lite"/>
    </source>
</evidence>
<dbReference type="PANTHER" id="PTHR10165:SF103">
    <property type="entry name" value="PHOSPHOLIPID PHOSPHATASE HOMOLOG 1.2 HOMOLOG"/>
    <property type="match status" value="1"/>
</dbReference>
<evidence type="ECO:0000313" key="9">
    <source>
        <dbReference type="EMBL" id="CAD7277926.1"/>
    </source>
</evidence>
<keyword evidence="10" id="KW-1185">Reference proteome</keyword>
<dbReference type="GO" id="GO:0006644">
    <property type="term" value="P:phospholipid metabolic process"/>
    <property type="evidence" value="ECO:0007669"/>
    <property type="project" value="InterPro"/>
</dbReference>
<dbReference type="SUPFAM" id="SSF48317">
    <property type="entry name" value="Acid phosphatase/Vanadium-dependent haloperoxidase"/>
    <property type="match status" value="1"/>
</dbReference>
<dbReference type="InterPro" id="IPR043216">
    <property type="entry name" value="PAP-like"/>
</dbReference>
<reference evidence="9" key="1">
    <citation type="submission" date="2020-11" db="EMBL/GenBank/DDBJ databases">
        <authorList>
            <person name="Tran Van P."/>
        </authorList>
    </citation>
    <scope>NUCLEOTIDE SEQUENCE</scope>
</reference>
<proteinExistence type="inferred from homology"/>
<comment type="similarity">
    <text evidence="2">Belongs to the PA-phosphatase related phosphoesterase family.</text>
</comment>
<dbReference type="GO" id="GO:0046839">
    <property type="term" value="P:phospholipid dephosphorylation"/>
    <property type="evidence" value="ECO:0007669"/>
    <property type="project" value="TreeGrafter"/>
</dbReference>
<accession>A0A7R9BMU1</accession>
<feature type="transmembrane region" description="Helical" evidence="7">
    <location>
        <begin position="509"/>
        <end position="530"/>
    </location>
</feature>
<evidence type="ECO:0000256" key="4">
    <source>
        <dbReference type="ARBA" id="ARBA00022989"/>
    </source>
</evidence>
<gene>
    <name evidence="9" type="ORF">NMOB1V02_LOCUS5645</name>
</gene>
<evidence type="ECO:0000256" key="2">
    <source>
        <dbReference type="ARBA" id="ARBA00008816"/>
    </source>
</evidence>
<feature type="region of interest" description="Disordered" evidence="6">
    <location>
        <begin position="170"/>
        <end position="205"/>
    </location>
</feature>
<feature type="transmembrane region" description="Helical" evidence="7">
    <location>
        <begin position="435"/>
        <end position="456"/>
    </location>
</feature>
<feature type="transmembrane region" description="Helical" evidence="7">
    <location>
        <begin position="393"/>
        <end position="415"/>
    </location>
</feature>
<feature type="region of interest" description="Disordered" evidence="6">
    <location>
        <begin position="595"/>
        <end position="617"/>
    </location>
</feature>
<dbReference type="GO" id="GO:0005886">
    <property type="term" value="C:plasma membrane"/>
    <property type="evidence" value="ECO:0007669"/>
    <property type="project" value="TreeGrafter"/>
</dbReference>
<feature type="domain" description="Phosphatidic acid phosphatase type 2/haloperoxidase" evidence="8">
    <location>
        <begin position="443"/>
        <end position="587"/>
    </location>
</feature>
<organism evidence="9">
    <name type="scientific">Notodromas monacha</name>
    <dbReference type="NCBI Taxonomy" id="399045"/>
    <lineage>
        <taxon>Eukaryota</taxon>
        <taxon>Metazoa</taxon>
        <taxon>Ecdysozoa</taxon>
        <taxon>Arthropoda</taxon>
        <taxon>Crustacea</taxon>
        <taxon>Oligostraca</taxon>
        <taxon>Ostracoda</taxon>
        <taxon>Podocopa</taxon>
        <taxon>Podocopida</taxon>
        <taxon>Cypridocopina</taxon>
        <taxon>Cypridoidea</taxon>
        <taxon>Cyprididae</taxon>
        <taxon>Notodromas</taxon>
    </lineage>
</organism>
<dbReference type="CDD" id="cd03384">
    <property type="entry name" value="PAP2_wunen"/>
    <property type="match status" value="1"/>
</dbReference>
<dbReference type="PANTHER" id="PTHR10165">
    <property type="entry name" value="LIPID PHOSPHATE PHOSPHATASE"/>
    <property type="match status" value="1"/>
</dbReference>
<keyword evidence="3 7" id="KW-0812">Transmembrane</keyword>
<dbReference type="EMBL" id="CAJPEX010001063">
    <property type="protein sequence ID" value="CAG0918078.1"/>
    <property type="molecule type" value="Genomic_DNA"/>
</dbReference>
<dbReference type="GO" id="GO:0008195">
    <property type="term" value="F:phosphatidate phosphatase activity"/>
    <property type="evidence" value="ECO:0007669"/>
    <property type="project" value="TreeGrafter"/>
</dbReference>
<comment type="subcellular location">
    <subcellularLocation>
        <location evidence="1">Membrane</location>
        <topology evidence="1">Multi-pass membrane protein</topology>
    </subcellularLocation>
</comment>
<evidence type="ECO:0000256" key="3">
    <source>
        <dbReference type="ARBA" id="ARBA00022692"/>
    </source>
</evidence>
<dbReference type="Proteomes" id="UP000678499">
    <property type="component" value="Unassembled WGS sequence"/>
</dbReference>
<feature type="transmembrane region" description="Helical" evidence="7">
    <location>
        <begin position="321"/>
        <end position="341"/>
    </location>
</feature>
<keyword evidence="5 7" id="KW-0472">Membrane</keyword>
<protein>
    <recommendedName>
        <fullName evidence="8">Phosphatidic acid phosphatase type 2/haloperoxidase domain-containing protein</fullName>
    </recommendedName>
</protein>
<dbReference type="InterPro" id="IPR000326">
    <property type="entry name" value="PAP2/HPO"/>
</dbReference>
<evidence type="ECO:0000256" key="7">
    <source>
        <dbReference type="SAM" id="Phobius"/>
    </source>
</evidence>
<dbReference type="OrthoDB" id="8907274at2759"/>
<dbReference type="EMBL" id="OA883100">
    <property type="protein sequence ID" value="CAD7277926.1"/>
    <property type="molecule type" value="Genomic_DNA"/>
</dbReference>
<dbReference type="AlphaFoldDB" id="A0A7R9BMU1"/>
<name>A0A7R9BMU1_9CRUS</name>
<evidence type="ECO:0000313" key="10">
    <source>
        <dbReference type="Proteomes" id="UP000678499"/>
    </source>
</evidence>
<evidence type="ECO:0000256" key="1">
    <source>
        <dbReference type="ARBA" id="ARBA00004141"/>
    </source>
</evidence>
<feature type="transmembrane region" description="Helical" evidence="7">
    <location>
        <begin position="353"/>
        <end position="373"/>
    </location>
</feature>
<sequence>MAGSERDINSLGPICRSASGANALINVDVESGDPRRRRQRFDDESCDVGRVSRLSTNKSDVNLQRRTVSRRGCSTARMITDTETGNAAEEHWLKIWISGKSTKAKRTQTGKEAAQSTKIAGVEIVPVHDSKRERRQRRHVDGGAEYKSAGVTAVVRPDCKSTAVNTSFQKAAGNAGGDSPCGTNKQRAKSEKSRKVSRNASAKVENDQLEEASGWGLPIRLMNQVQGMFECITYPEDFTRCEDLLPSMPYADKVEQMWDACCGRGGTGAVESPGPDSAHSTKMTLVVTRLPVCANMSKTEVDLRSGKFPEDEFQAVIPSDFYVMVYLLFCAIFIVSGRKMIERSVLVRSAVDFCLVAAVGLGVLLFFVAGQPYERGFFCNDVSIRYPYKDSTISNTLLYIIGLVVPTITIVSSEFARAKLPVLRRSVSRQSMRQFFASCYRFMGIFLYGAATSQFFTDVAKYSIGRLRPHFLSICQPDFDCSKTDDPFKYIEDYKCQGKDAFRIRESRLSFLSGHASFSFYTMLFSAIYLQYRWPYRTPKIVRHFVQFLLVVLAYYTSLSRVSDYKHHPTDVFAGAVLGVSVALMATLVVGDKFRPPRDPENPDSEGKVELDANHGL</sequence>
<evidence type="ECO:0000259" key="8">
    <source>
        <dbReference type="SMART" id="SM00014"/>
    </source>
</evidence>
<dbReference type="GO" id="GO:0007165">
    <property type="term" value="P:signal transduction"/>
    <property type="evidence" value="ECO:0007669"/>
    <property type="project" value="TreeGrafter"/>
</dbReference>
<dbReference type="Gene3D" id="1.20.144.10">
    <property type="entry name" value="Phosphatidic acid phosphatase type 2/haloperoxidase"/>
    <property type="match status" value="1"/>
</dbReference>
<evidence type="ECO:0000256" key="5">
    <source>
        <dbReference type="ARBA" id="ARBA00023136"/>
    </source>
</evidence>
<keyword evidence="4 7" id="KW-1133">Transmembrane helix</keyword>
<dbReference type="Pfam" id="PF01569">
    <property type="entry name" value="PAP2"/>
    <property type="match status" value="1"/>
</dbReference>
<feature type="transmembrane region" description="Helical" evidence="7">
    <location>
        <begin position="542"/>
        <end position="560"/>
    </location>
</feature>
<dbReference type="SMART" id="SM00014">
    <property type="entry name" value="acidPPc"/>
    <property type="match status" value="1"/>
</dbReference>
<feature type="transmembrane region" description="Helical" evidence="7">
    <location>
        <begin position="572"/>
        <end position="591"/>
    </location>
</feature>